<evidence type="ECO:0000256" key="2">
    <source>
        <dbReference type="SAM" id="MobiDB-lite"/>
    </source>
</evidence>
<protein>
    <submittedName>
        <fullName evidence="4">Flagellar hook-length control protein</fullName>
    </submittedName>
</protein>
<feature type="region of interest" description="Disordered" evidence="2">
    <location>
        <begin position="573"/>
        <end position="644"/>
    </location>
</feature>
<dbReference type="AlphaFoldDB" id="A0A128ERI1"/>
<dbReference type="OrthoDB" id="1792985at2"/>
<name>A0A128ERI1_9GAMM</name>
<keyword evidence="5" id="KW-1185">Reference proteome</keyword>
<keyword evidence="4" id="KW-0966">Cell projection</keyword>
<evidence type="ECO:0000313" key="4">
    <source>
        <dbReference type="EMBL" id="CZF77173.1"/>
    </source>
</evidence>
<sequence length="644" mass="67747">MSQTSFLLSGLSSSKAPMAEGKAVMSPEVSESEGEGFFSQLAQLVSGGAEAISDEKAVVAEGDAVSEETINAALAKSLAGVEGEDAEKLALDKEIFNADGEHVAAKLAINGEADAQVAKTTKAIENGDESTLNLQQAAKQDGEVLLQRLNESNQVLQTKRDEASLELKAAQVESIKADGKSLPQQANNSGALPEEVKVALALQAQAPKAELKVAVPQLDGKTPADTNTPNLEQAAKVGVDALLSKPISILTDDERMIVEQLVAEMETGLLNVPTESGAAQVKTKALSDAELIAAVDALRTLIAQETTNPDAPVIAASIMGQPTVATTNSDGEIIPEMMAKASQSPEWAGTKAQQEMMMRAQMVAAASTMNGEPEKALADLQAKGLTPAGQANMSQAASAVHAAVNPQTQPATPMSAFSAIPWTPGVMQKGSNQPQPEASQALLEATAAKQLTETARPGTEAKADHLAQQLASSFGHQAGTTVAKLDASAVQTPLQMSQNQTEAANALSERVNMMMSKNLKHVDIRLDPPELGRLQIKLSVNNDQASVQFTVANQAARELVEQSIPRLREMMQQQGLQLAQSSVQHQDAGGRQSFAGNQAQQGESQSGQGNSSQFGRGDEQDTDHSVTSQDYYVNTPKDRVDYYA</sequence>
<dbReference type="PANTHER" id="PTHR37533:SF2">
    <property type="entry name" value="FLAGELLAR HOOK-LENGTH CONTROL PROTEIN"/>
    <property type="match status" value="1"/>
</dbReference>
<accession>A0A128ERI1</accession>
<reference evidence="5" key="1">
    <citation type="submission" date="2016-02" db="EMBL/GenBank/DDBJ databases">
        <authorList>
            <person name="Rodrigo-Torres Lidia"/>
            <person name="Arahal R.David."/>
        </authorList>
    </citation>
    <scope>NUCLEOTIDE SEQUENCE [LARGE SCALE GENOMIC DNA]</scope>
    <source>
        <strain evidence="5">CECT 8713</strain>
    </source>
</reference>
<organism evidence="4 5">
    <name type="scientific">Grimontia marina</name>
    <dbReference type="NCBI Taxonomy" id="646534"/>
    <lineage>
        <taxon>Bacteria</taxon>
        <taxon>Pseudomonadati</taxon>
        <taxon>Pseudomonadota</taxon>
        <taxon>Gammaproteobacteria</taxon>
        <taxon>Vibrionales</taxon>
        <taxon>Vibrionaceae</taxon>
        <taxon>Grimontia</taxon>
    </lineage>
</organism>
<feature type="coiled-coil region" evidence="1">
    <location>
        <begin position="146"/>
        <end position="173"/>
    </location>
</feature>
<keyword evidence="1" id="KW-0175">Coiled coil</keyword>
<feature type="compositionally biased region" description="Polar residues" evidence="2">
    <location>
        <begin position="573"/>
        <end position="585"/>
    </location>
</feature>
<feature type="domain" description="Flagellar hook-length control protein-like C-terminal" evidence="3">
    <location>
        <begin position="509"/>
        <end position="590"/>
    </location>
</feature>
<evidence type="ECO:0000259" key="3">
    <source>
        <dbReference type="Pfam" id="PF02120"/>
    </source>
</evidence>
<keyword evidence="4" id="KW-0969">Cilium</keyword>
<evidence type="ECO:0000256" key="1">
    <source>
        <dbReference type="SAM" id="Coils"/>
    </source>
</evidence>
<evidence type="ECO:0000313" key="5">
    <source>
        <dbReference type="Proteomes" id="UP000073601"/>
    </source>
</evidence>
<dbReference type="InterPro" id="IPR038610">
    <property type="entry name" value="FliK-like_C_sf"/>
</dbReference>
<dbReference type="CDD" id="cd17470">
    <property type="entry name" value="T3SS_Flik_C"/>
    <property type="match status" value="1"/>
</dbReference>
<keyword evidence="4" id="KW-0282">Flagellum</keyword>
<dbReference type="InterPro" id="IPR021136">
    <property type="entry name" value="Flagellar_hook_control-like_C"/>
</dbReference>
<dbReference type="EMBL" id="FIZY01000001">
    <property type="protein sequence ID" value="CZF77173.1"/>
    <property type="molecule type" value="Genomic_DNA"/>
</dbReference>
<dbReference type="RefSeq" id="WP_062704593.1">
    <property type="nucleotide sequence ID" value="NZ_CAWRCI010000001.1"/>
</dbReference>
<feature type="compositionally biased region" description="Low complexity" evidence="2">
    <location>
        <begin position="595"/>
        <end position="613"/>
    </location>
</feature>
<dbReference type="Proteomes" id="UP000073601">
    <property type="component" value="Unassembled WGS sequence"/>
</dbReference>
<dbReference type="InterPro" id="IPR052563">
    <property type="entry name" value="FliK"/>
</dbReference>
<dbReference type="Gene3D" id="3.30.750.140">
    <property type="match status" value="1"/>
</dbReference>
<dbReference type="Pfam" id="PF02120">
    <property type="entry name" value="Flg_hook"/>
    <property type="match status" value="1"/>
</dbReference>
<proteinExistence type="predicted"/>
<gene>
    <name evidence="4" type="primary">fliK</name>
    <name evidence="4" type="ORF">GMA8713_00052</name>
</gene>
<dbReference type="PANTHER" id="PTHR37533">
    <property type="entry name" value="FLAGELLAR HOOK-LENGTH CONTROL PROTEIN"/>
    <property type="match status" value="1"/>
</dbReference>